<feature type="compositionally biased region" description="Acidic residues" evidence="1">
    <location>
        <begin position="184"/>
        <end position="194"/>
    </location>
</feature>
<evidence type="ECO:0000313" key="2">
    <source>
        <dbReference type="EMBL" id="GAA0138664.1"/>
    </source>
</evidence>
<dbReference type="AlphaFoldDB" id="A0AAV3NHN0"/>
<proteinExistence type="predicted"/>
<dbReference type="PANTHER" id="PTHR36792:SF15">
    <property type="entry name" value="SEL1 REPEAT-CONTAINING PROTEIN"/>
    <property type="match status" value="1"/>
</dbReference>
<name>A0AAV3NHN0_LITER</name>
<protein>
    <recommendedName>
        <fullName evidence="4">Sel1-like protein</fullName>
    </recommendedName>
</protein>
<dbReference type="Proteomes" id="UP001454036">
    <property type="component" value="Unassembled WGS sequence"/>
</dbReference>
<gene>
    <name evidence="2" type="ORF">LIER_00366</name>
</gene>
<reference evidence="2 3" key="1">
    <citation type="submission" date="2024-01" db="EMBL/GenBank/DDBJ databases">
        <title>The complete chloroplast genome sequence of Lithospermum erythrorhizon: insights into the phylogenetic relationship among Boraginaceae species and the maternal lineages of purple gromwells.</title>
        <authorList>
            <person name="Okada T."/>
            <person name="Watanabe K."/>
        </authorList>
    </citation>
    <scope>NUCLEOTIDE SEQUENCE [LARGE SCALE GENOMIC DNA]</scope>
</reference>
<dbReference type="InterPro" id="IPR011990">
    <property type="entry name" value="TPR-like_helical_dom_sf"/>
</dbReference>
<evidence type="ECO:0000313" key="3">
    <source>
        <dbReference type="Proteomes" id="UP001454036"/>
    </source>
</evidence>
<keyword evidence="3" id="KW-1185">Reference proteome</keyword>
<evidence type="ECO:0000256" key="1">
    <source>
        <dbReference type="SAM" id="MobiDB-lite"/>
    </source>
</evidence>
<dbReference type="PANTHER" id="PTHR36792">
    <property type="entry name" value="EXPRESSED PROTEIN"/>
    <property type="match status" value="1"/>
</dbReference>
<dbReference type="EMBL" id="BAABME010000028">
    <property type="protein sequence ID" value="GAA0138664.1"/>
    <property type="molecule type" value="Genomic_DNA"/>
</dbReference>
<accession>A0AAV3NHN0</accession>
<sequence>MIHDIKNKNKLRCRKYNEISSILCLFISFCFMGKSIPSPANFQRLTRLIISNRINKARPELKPIPIPKPTGPPKPEPIQLKPVGLLKKNMEMGNSTSSSTVEQRRFPLSAVVADCVKRWFDDTLKEAEGGDVSMQVLVGQMYSSGYGVPKNAHKGKAWIERASRSRSSALKVGAKRPGYNVSDSDSDDGKDEGK</sequence>
<dbReference type="SUPFAM" id="SSF81901">
    <property type="entry name" value="HCP-like"/>
    <property type="match status" value="1"/>
</dbReference>
<feature type="region of interest" description="Disordered" evidence="1">
    <location>
        <begin position="162"/>
        <end position="194"/>
    </location>
</feature>
<comment type="caution">
    <text evidence="2">The sequence shown here is derived from an EMBL/GenBank/DDBJ whole genome shotgun (WGS) entry which is preliminary data.</text>
</comment>
<organism evidence="2 3">
    <name type="scientific">Lithospermum erythrorhizon</name>
    <name type="common">Purple gromwell</name>
    <name type="synonym">Lithospermum officinale var. erythrorhizon</name>
    <dbReference type="NCBI Taxonomy" id="34254"/>
    <lineage>
        <taxon>Eukaryota</taxon>
        <taxon>Viridiplantae</taxon>
        <taxon>Streptophyta</taxon>
        <taxon>Embryophyta</taxon>
        <taxon>Tracheophyta</taxon>
        <taxon>Spermatophyta</taxon>
        <taxon>Magnoliopsida</taxon>
        <taxon>eudicotyledons</taxon>
        <taxon>Gunneridae</taxon>
        <taxon>Pentapetalae</taxon>
        <taxon>asterids</taxon>
        <taxon>lamiids</taxon>
        <taxon>Boraginales</taxon>
        <taxon>Boraginaceae</taxon>
        <taxon>Boraginoideae</taxon>
        <taxon>Lithospermeae</taxon>
        <taxon>Lithospermum</taxon>
    </lineage>
</organism>
<dbReference type="Gene3D" id="1.25.40.10">
    <property type="entry name" value="Tetratricopeptide repeat domain"/>
    <property type="match status" value="1"/>
</dbReference>
<evidence type="ECO:0008006" key="4">
    <source>
        <dbReference type="Google" id="ProtNLM"/>
    </source>
</evidence>